<evidence type="ECO:0000313" key="10">
    <source>
        <dbReference type="Proteomes" id="UP000434582"/>
    </source>
</evidence>
<keyword evidence="6 7" id="KW-0472">Membrane</keyword>
<dbReference type="InterPro" id="IPR031312">
    <property type="entry name" value="Na/sul_symport_CS"/>
</dbReference>
<dbReference type="PANTHER" id="PTHR43652:SF1">
    <property type="entry name" value="RESPONSE REGULATOR"/>
    <property type="match status" value="1"/>
</dbReference>
<comment type="subcellular location">
    <subcellularLocation>
        <location evidence="1">Membrane</location>
        <topology evidence="1">Multi-pass membrane protein</topology>
    </subcellularLocation>
</comment>
<evidence type="ECO:0000256" key="2">
    <source>
        <dbReference type="ARBA" id="ARBA00022448"/>
    </source>
</evidence>
<comment type="caution">
    <text evidence="9">The sequence shown here is derived from an EMBL/GenBank/DDBJ whole genome shotgun (WGS) entry which is preliminary data.</text>
</comment>
<dbReference type="Pfam" id="PF03600">
    <property type="entry name" value="CitMHS"/>
    <property type="match status" value="1"/>
</dbReference>
<keyword evidence="2" id="KW-0813">Transport</keyword>
<dbReference type="GO" id="GO:0005886">
    <property type="term" value="C:plasma membrane"/>
    <property type="evidence" value="ECO:0007669"/>
    <property type="project" value="TreeGrafter"/>
</dbReference>
<organism evidence="9 10">
    <name type="scientific">Roseospira navarrensis</name>
    <dbReference type="NCBI Taxonomy" id="140058"/>
    <lineage>
        <taxon>Bacteria</taxon>
        <taxon>Pseudomonadati</taxon>
        <taxon>Pseudomonadota</taxon>
        <taxon>Alphaproteobacteria</taxon>
        <taxon>Rhodospirillales</taxon>
        <taxon>Rhodospirillaceae</taxon>
        <taxon>Roseospira</taxon>
    </lineage>
</organism>
<feature type="non-terminal residue" evidence="9">
    <location>
        <position position="1"/>
    </location>
</feature>
<feature type="transmembrane region" description="Helical" evidence="7">
    <location>
        <begin position="33"/>
        <end position="62"/>
    </location>
</feature>
<feature type="domain" description="Citrate transporter-like" evidence="8">
    <location>
        <begin position="31"/>
        <end position="134"/>
    </location>
</feature>
<gene>
    <name evidence="9" type="ORF">GHC57_16265</name>
</gene>
<dbReference type="AlphaFoldDB" id="A0A7X1ZGV3"/>
<keyword evidence="5 7" id="KW-1133">Transmembrane helix</keyword>
<evidence type="ECO:0000256" key="7">
    <source>
        <dbReference type="SAM" id="Phobius"/>
    </source>
</evidence>
<evidence type="ECO:0000256" key="4">
    <source>
        <dbReference type="ARBA" id="ARBA00022737"/>
    </source>
</evidence>
<dbReference type="EMBL" id="WIVE01000069">
    <property type="protein sequence ID" value="MQX38073.1"/>
    <property type="molecule type" value="Genomic_DNA"/>
</dbReference>
<evidence type="ECO:0000256" key="6">
    <source>
        <dbReference type="ARBA" id="ARBA00023136"/>
    </source>
</evidence>
<accession>A0A7X1ZGV3</accession>
<evidence type="ECO:0000256" key="5">
    <source>
        <dbReference type="ARBA" id="ARBA00022989"/>
    </source>
</evidence>
<evidence type="ECO:0000313" key="9">
    <source>
        <dbReference type="EMBL" id="MQX38073.1"/>
    </source>
</evidence>
<evidence type="ECO:0000259" key="8">
    <source>
        <dbReference type="Pfam" id="PF03600"/>
    </source>
</evidence>
<dbReference type="GO" id="GO:0055085">
    <property type="term" value="P:transmembrane transport"/>
    <property type="evidence" value="ECO:0007669"/>
    <property type="project" value="InterPro"/>
</dbReference>
<sequence>PWGAPHGWACRCAPSCKISRHQVTQPGAVGPTALLAGLVVLTSVFSQVISNTATTVLVAPMAIGAAETLGLSPYPLLMGVAVAASTAFSTPVASPVNTLVLGPGAYRFMDFVKVGVPLQALVLVLTIIMVPLFFPFR</sequence>
<dbReference type="Proteomes" id="UP000434582">
    <property type="component" value="Unassembled WGS sequence"/>
</dbReference>
<proteinExistence type="predicted"/>
<keyword evidence="3 7" id="KW-0812">Transmembrane</keyword>
<feature type="transmembrane region" description="Helical" evidence="7">
    <location>
        <begin position="114"/>
        <end position="134"/>
    </location>
</feature>
<keyword evidence="10" id="KW-1185">Reference proteome</keyword>
<keyword evidence="4" id="KW-0677">Repeat</keyword>
<dbReference type="InterPro" id="IPR004680">
    <property type="entry name" value="Cit_transptr-like_dom"/>
</dbReference>
<dbReference type="PANTHER" id="PTHR43652">
    <property type="entry name" value="BASIC AMINO ACID ANTIPORTER YFCC-RELATED"/>
    <property type="match status" value="1"/>
</dbReference>
<evidence type="ECO:0000256" key="3">
    <source>
        <dbReference type="ARBA" id="ARBA00022692"/>
    </source>
</evidence>
<dbReference type="PROSITE" id="PS01271">
    <property type="entry name" value="NA_SULFATE"/>
    <property type="match status" value="1"/>
</dbReference>
<evidence type="ECO:0000256" key="1">
    <source>
        <dbReference type="ARBA" id="ARBA00004141"/>
    </source>
</evidence>
<dbReference type="InterPro" id="IPR051679">
    <property type="entry name" value="DASS-Related_Transporters"/>
</dbReference>
<name>A0A7X1ZGV3_9PROT</name>
<protein>
    <recommendedName>
        <fullName evidence="8">Citrate transporter-like domain-containing protein</fullName>
    </recommendedName>
</protein>
<reference evidence="9 10" key="1">
    <citation type="submission" date="2019-10" db="EMBL/GenBank/DDBJ databases">
        <title>Draft whole-genome sequence of the purple nonsulfur photosynthetic bacterium Roseospira navarrensis DSM 15114.</title>
        <authorList>
            <person name="Kyndt J.A."/>
            <person name="Meyer T.E."/>
        </authorList>
    </citation>
    <scope>NUCLEOTIDE SEQUENCE [LARGE SCALE GENOMIC DNA]</scope>
    <source>
        <strain evidence="9 10">DSM 15114</strain>
    </source>
</reference>